<keyword evidence="1" id="KW-0472">Membrane</keyword>
<evidence type="ECO:0000313" key="2">
    <source>
        <dbReference type="EMBL" id="MEQ2243437.1"/>
    </source>
</evidence>
<name>A0ABV0UE06_9TELE</name>
<reference evidence="2 3" key="1">
    <citation type="submission" date="2021-06" db="EMBL/GenBank/DDBJ databases">
        <authorList>
            <person name="Palmer J.M."/>
        </authorList>
    </citation>
    <scope>NUCLEOTIDE SEQUENCE [LARGE SCALE GENOMIC DNA]</scope>
    <source>
        <strain evidence="3">if_2019</strain>
        <tissue evidence="2">Muscle</tissue>
    </source>
</reference>
<protein>
    <submittedName>
        <fullName evidence="2">Uncharacterized protein</fullName>
    </submittedName>
</protein>
<evidence type="ECO:0000313" key="3">
    <source>
        <dbReference type="Proteomes" id="UP001482620"/>
    </source>
</evidence>
<keyword evidence="1" id="KW-0812">Transmembrane</keyword>
<dbReference type="EMBL" id="JAHRIQ010069963">
    <property type="protein sequence ID" value="MEQ2243437.1"/>
    <property type="molecule type" value="Genomic_DNA"/>
</dbReference>
<keyword evidence="3" id="KW-1185">Reference proteome</keyword>
<proteinExistence type="predicted"/>
<feature type="transmembrane region" description="Helical" evidence="1">
    <location>
        <begin position="36"/>
        <end position="55"/>
    </location>
</feature>
<sequence length="103" mass="11543">MSGRQESLLSRRRFHFKHAAKLFQGFSFNQIDVAGASYSLFFLFHPLLLFLWSLVSPNSSSCTIPTTEAVAIQHTSDGAKERAIVPTGLTSLLSIDWKAEREK</sequence>
<accession>A0ABV0UE06</accession>
<gene>
    <name evidence="2" type="ORF">ILYODFUR_007105</name>
</gene>
<keyword evidence="1" id="KW-1133">Transmembrane helix</keyword>
<dbReference type="Proteomes" id="UP001482620">
    <property type="component" value="Unassembled WGS sequence"/>
</dbReference>
<comment type="caution">
    <text evidence="2">The sequence shown here is derived from an EMBL/GenBank/DDBJ whole genome shotgun (WGS) entry which is preliminary data.</text>
</comment>
<organism evidence="2 3">
    <name type="scientific">Ilyodon furcidens</name>
    <name type="common">goldbreast splitfin</name>
    <dbReference type="NCBI Taxonomy" id="33524"/>
    <lineage>
        <taxon>Eukaryota</taxon>
        <taxon>Metazoa</taxon>
        <taxon>Chordata</taxon>
        <taxon>Craniata</taxon>
        <taxon>Vertebrata</taxon>
        <taxon>Euteleostomi</taxon>
        <taxon>Actinopterygii</taxon>
        <taxon>Neopterygii</taxon>
        <taxon>Teleostei</taxon>
        <taxon>Neoteleostei</taxon>
        <taxon>Acanthomorphata</taxon>
        <taxon>Ovalentaria</taxon>
        <taxon>Atherinomorphae</taxon>
        <taxon>Cyprinodontiformes</taxon>
        <taxon>Goodeidae</taxon>
        <taxon>Ilyodon</taxon>
    </lineage>
</organism>
<evidence type="ECO:0000256" key="1">
    <source>
        <dbReference type="SAM" id="Phobius"/>
    </source>
</evidence>